<dbReference type="GO" id="GO:0005829">
    <property type="term" value="C:cytosol"/>
    <property type="evidence" value="ECO:0007669"/>
    <property type="project" value="TreeGrafter"/>
</dbReference>
<dbReference type="InterPro" id="IPR036412">
    <property type="entry name" value="HAD-like_sf"/>
</dbReference>
<evidence type="ECO:0000313" key="2">
    <source>
        <dbReference type="Proteomes" id="UP000264215"/>
    </source>
</evidence>
<dbReference type="PANTHER" id="PTHR43434:SF25">
    <property type="entry name" value="PHOSPHOGLYCOLATE PHOSPHATASE"/>
    <property type="match status" value="1"/>
</dbReference>
<sequence>MIENLIWDFDGSLFNTYPAMVKLFRQALLRKGYVTSENEILSLMKDTLGKAVNFYLDRGVDYEFYKDFKKSEEELDPAEQPPFEGAREVCSVVVRNGGRNLIITHRSRKTAFKLLSHFEMTSLFSDIITRESEFKRKPDPDAFIYAIRNYRLNPKSTLSIGDRDLDVIAARDAGTKTCFFSQNGARPSIDVDFIIDNLPQLEEIILKDRHSR</sequence>
<evidence type="ECO:0000313" key="1">
    <source>
        <dbReference type="EMBL" id="HCO69285.1"/>
    </source>
</evidence>
<proteinExistence type="predicted"/>
<comment type="caution">
    <text evidence="1">The sequence shown here is derived from an EMBL/GenBank/DDBJ whole genome shotgun (WGS) entry which is preliminary data.</text>
</comment>
<dbReference type="Pfam" id="PF13419">
    <property type="entry name" value="HAD_2"/>
    <property type="match status" value="1"/>
</dbReference>
<dbReference type="AlphaFoldDB" id="A0A3D3TMJ1"/>
<organism evidence="1 2">
    <name type="scientific">Mesotoga infera</name>
    <dbReference type="NCBI Taxonomy" id="1236046"/>
    <lineage>
        <taxon>Bacteria</taxon>
        <taxon>Thermotogati</taxon>
        <taxon>Thermotogota</taxon>
        <taxon>Thermotogae</taxon>
        <taxon>Kosmotogales</taxon>
        <taxon>Kosmotogaceae</taxon>
        <taxon>Mesotoga</taxon>
    </lineage>
</organism>
<gene>
    <name evidence="1" type="ORF">DIT26_01660</name>
</gene>
<dbReference type="InterPro" id="IPR006439">
    <property type="entry name" value="HAD-SF_hydro_IA"/>
</dbReference>
<dbReference type="NCBIfam" id="TIGR01549">
    <property type="entry name" value="HAD-SF-IA-v1"/>
    <property type="match status" value="1"/>
</dbReference>
<reference evidence="1 2" key="1">
    <citation type="journal article" date="2018" name="Nat. Biotechnol.">
        <title>A standardized bacterial taxonomy based on genome phylogeny substantially revises the tree of life.</title>
        <authorList>
            <person name="Parks D.H."/>
            <person name="Chuvochina M."/>
            <person name="Waite D.W."/>
            <person name="Rinke C."/>
            <person name="Skarshewski A."/>
            <person name="Chaumeil P.A."/>
            <person name="Hugenholtz P."/>
        </authorList>
    </citation>
    <scope>NUCLEOTIDE SEQUENCE [LARGE SCALE GENOMIC DNA]</scope>
    <source>
        <strain evidence="1">UBA9905</strain>
    </source>
</reference>
<dbReference type="EMBL" id="DQBS01000041">
    <property type="protein sequence ID" value="HCO69285.1"/>
    <property type="molecule type" value="Genomic_DNA"/>
</dbReference>
<dbReference type="Gene3D" id="1.10.150.240">
    <property type="entry name" value="Putative phosphatase, domain 2"/>
    <property type="match status" value="1"/>
</dbReference>
<dbReference type="SUPFAM" id="SSF56784">
    <property type="entry name" value="HAD-like"/>
    <property type="match status" value="1"/>
</dbReference>
<dbReference type="InterPro" id="IPR041492">
    <property type="entry name" value="HAD_2"/>
</dbReference>
<dbReference type="SFLD" id="SFLDS00003">
    <property type="entry name" value="Haloacid_Dehalogenase"/>
    <property type="match status" value="1"/>
</dbReference>
<accession>A0A3D3TMJ1</accession>
<dbReference type="InterPro" id="IPR023198">
    <property type="entry name" value="PGP-like_dom2"/>
</dbReference>
<dbReference type="InterPro" id="IPR023214">
    <property type="entry name" value="HAD_sf"/>
</dbReference>
<dbReference type="Proteomes" id="UP000264215">
    <property type="component" value="Unassembled WGS sequence"/>
</dbReference>
<dbReference type="Gene3D" id="3.40.50.1000">
    <property type="entry name" value="HAD superfamily/HAD-like"/>
    <property type="match status" value="1"/>
</dbReference>
<dbReference type="GO" id="GO:0006281">
    <property type="term" value="P:DNA repair"/>
    <property type="evidence" value="ECO:0007669"/>
    <property type="project" value="TreeGrafter"/>
</dbReference>
<protein>
    <submittedName>
        <fullName evidence="1">Phosphatase</fullName>
    </submittedName>
</protein>
<dbReference type="GO" id="GO:0008967">
    <property type="term" value="F:phosphoglycolate phosphatase activity"/>
    <property type="evidence" value="ECO:0007669"/>
    <property type="project" value="TreeGrafter"/>
</dbReference>
<dbReference type="SFLD" id="SFLDG01129">
    <property type="entry name" value="C1.5:_HAD__Beta-PGM__Phosphata"/>
    <property type="match status" value="1"/>
</dbReference>
<name>A0A3D3TMJ1_9BACT</name>
<dbReference type="PANTHER" id="PTHR43434">
    <property type="entry name" value="PHOSPHOGLYCOLATE PHOSPHATASE"/>
    <property type="match status" value="1"/>
</dbReference>
<dbReference type="InterPro" id="IPR050155">
    <property type="entry name" value="HAD-like_hydrolase_sf"/>
</dbReference>